<evidence type="ECO:0000313" key="1">
    <source>
        <dbReference type="EMBL" id="VTP65078.1"/>
    </source>
</evidence>
<dbReference type="AlphaFoldDB" id="A0A4U9HLD3"/>
<accession>A0A4U9HLD3</accession>
<sequence>MLTYRNNDFFGLVDGLNFALQYQGKNDSATESNNGRDVLAQNGDGYGMSATYDLGYGISAAALTSLLTVPTSRMAITTRVFWAAATRLKPTAAA</sequence>
<reference evidence="1 2" key="1">
    <citation type="submission" date="2019-05" db="EMBL/GenBank/DDBJ databases">
        <authorList>
            <consortium name="Pathogen Informatics"/>
        </authorList>
    </citation>
    <scope>NUCLEOTIDE SEQUENCE [LARGE SCALE GENOMIC DNA]</scope>
    <source>
        <strain evidence="1 2">NCTC12971</strain>
    </source>
</reference>
<dbReference type="GO" id="GO:0009279">
    <property type="term" value="C:cell outer membrane"/>
    <property type="evidence" value="ECO:0007669"/>
    <property type="project" value="InterPro"/>
</dbReference>
<dbReference type="Proteomes" id="UP000307968">
    <property type="component" value="Chromosome"/>
</dbReference>
<dbReference type="GO" id="GO:0034220">
    <property type="term" value="P:monoatomic ion transmembrane transport"/>
    <property type="evidence" value="ECO:0007669"/>
    <property type="project" value="InterPro"/>
</dbReference>
<organism evidence="1 2">
    <name type="scientific">Serratia rubidaea</name>
    <name type="common">Serratia marinorubra</name>
    <dbReference type="NCBI Taxonomy" id="61652"/>
    <lineage>
        <taxon>Bacteria</taxon>
        <taxon>Pseudomonadati</taxon>
        <taxon>Pseudomonadota</taxon>
        <taxon>Gammaproteobacteria</taxon>
        <taxon>Enterobacterales</taxon>
        <taxon>Yersiniaceae</taxon>
        <taxon>Serratia</taxon>
    </lineage>
</organism>
<name>A0A4U9HLD3_SERRU</name>
<dbReference type="Pfam" id="PF00267">
    <property type="entry name" value="Porin_1"/>
    <property type="match status" value="1"/>
</dbReference>
<dbReference type="InterPro" id="IPR023614">
    <property type="entry name" value="Porin_dom_sf"/>
</dbReference>
<protein>
    <submittedName>
        <fullName evidence="1">Porin OmpN</fullName>
    </submittedName>
</protein>
<evidence type="ECO:0000313" key="2">
    <source>
        <dbReference type="Proteomes" id="UP000307968"/>
    </source>
</evidence>
<dbReference type="GO" id="GO:0015288">
    <property type="term" value="F:porin activity"/>
    <property type="evidence" value="ECO:0007669"/>
    <property type="project" value="InterPro"/>
</dbReference>
<dbReference type="Gene3D" id="2.40.160.10">
    <property type="entry name" value="Porin"/>
    <property type="match status" value="1"/>
</dbReference>
<gene>
    <name evidence="1" type="primary">ompN</name>
    <name evidence="1" type="ORF">NCTC12971_03891</name>
</gene>
<dbReference type="InterPro" id="IPR001702">
    <property type="entry name" value="Porin_Gram-ve"/>
</dbReference>
<dbReference type="EMBL" id="LR590463">
    <property type="protein sequence ID" value="VTP65078.1"/>
    <property type="molecule type" value="Genomic_DNA"/>
</dbReference>
<proteinExistence type="predicted"/>
<dbReference type="SUPFAM" id="SSF56935">
    <property type="entry name" value="Porins"/>
    <property type="match status" value="1"/>
</dbReference>